<comment type="caution">
    <text evidence="2">The sequence shown here is derived from an EMBL/GenBank/DDBJ whole genome shotgun (WGS) entry which is preliminary data.</text>
</comment>
<dbReference type="Gene3D" id="1.25.40.10">
    <property type="entry name" value="Tetratricopeptide repeat domain"/>
    <property type="match status" value="1"/>
</dbReference>
<evidence type="ECO:0000313" key="3">
    <source>
        <dbReference type="Proteomes" id="UP000255283"/>
    </source>
</evidence>
<feature type="signal peptide" evidence="1">
    <location>
        <begin position="1"/>
        <end position="21"/>
    </location>
</feature>
<dbReference type="RefSeq" id="WP_004346807.1">
    <property type="nucleotide sequence ID" value="NZ_CAURJP010000015.1"/>
</dbReference>
<name>A0AAQ1ZLC7_9BACT</name>
<evidence type="ECO:0008006" key="4">
    <source>
        <dbReference type="Google" id="ProtNLM"/>
    </source>
</evidence>
<feature type="chain" id="PRO_5042830596" description="Tetratricopeptide repeat protein" evidence="1">
    <location>
        <begin position="22"/>
        <end position="402"/>
    </location>
</feature>
<reference evidence="2 3" key="1">
    <citation type="submission" date="2018-06" db="EMBL/GenBank/DDBJ databases">
        <authorList>
            <consortium name="Pathogen Informatics"/>
            <person name="Doyle S."/>
        </authorList>
    </citation>
    <scope>NUCLEOTIDE SEQUENCE [LARGE SCALE GENOMIC DNA]</scope>
    <source>
        <strain evidence="2 3">NCTC13063</strain>
    </source>
</reference>
<sequence>MKQFRLIISLLLAWTFMAAQAQKREIYAAQDQIKAGKNLDKARQSMANLLKDPANRTNEKIWLTLYDALTGLYEQGNEKLYLKQPYDTAALFNITKAMFETAESLDSVEAAPDRRGRVRTKYRRKHADYLNRIRPNLYNGGTYFIHRRRFADAYAFFNAYIGCAKQPLFREYNYSETDSVLPQAAYYAAYCGYMNGDPKATLHHTYWALKDTAHNRFMLQYLADTYRQEGDTARYVSTLREGFGKYATFPFFFSRLIDYYLKVNRPDSAMRVTDRALQADSLNPTFRYAKSTLLLNAGHYDECIAICDALLAKDSLMADAWLNAGLAYFNRAVELDKNVQRHRKYRSRIMADYKAALPYLRRFRELAPNEREKWALPLYTIYLNLNMGEEFDEIDKLLRNKK</sequence>
<dbReference type="InterPro" id="IPR011990">
    <property type="entry name" value="TPR-like_helical_dom_sf"/>
</dbReference>
<gene>
    <name evidence="2" type="ORF">NCTC13063_02336</name>
</gene>
<organism evidence="2 3">
    <name type="scientific">Segatella buccae</name>
    <dbReference type="NCBI Taxonomy" id="28126"/>
    <lineage>
        <taxon>Bacteria</taxon>
        <taxon>Pseudomonadati</taxon>
        <taxon>Bacteroidota</taxon>
        <taxon>Bacteroidia</taxon>
        <taxon>Bacteroidales</taxon>
        <taxon>Prevotellaceae</taxon>
        <taxon>Segatella</taxon>
    </lineage>
</organism>
<dbReference type="GeneID" id="93537264"/>
<evidence type="ECO:0000313" key="2">
    <source>
        <dbReference type="EMBL" id="SUB96572.1"/>
    </source>
</evidence>
<dbReference type="EMBL" id="UGTJ01000002">
    <property type="protein sequence ID" value="SUB96572.1"/>
    <property type="molecule type" value="Genomic_DNA"/>
</dbReference>
<protein>
    <recommendedName>
        <fullName evidence="4">Tetratricopeptide repeat protein</fullName>
    </recommendedName>
</protein>
<proteinExistence type="predicted"/>
<keyword evidence="1" id="KW-0732">Signal</keyword>
<dbReference type="SUPFAM" id="SSF48452">
    <property type="entry name" value="TPR-like"/>
    <property type="match status" value="2"/>
</dbReference>
<evidence type="ECO:0000256" key="1">
    <source>
        <dbReference type="SAM" id="SignalP"/>
    </source>
</evidence>
<accession>A0AAQ1ZLC7</accession>
<dbReference type="Proteomes" id="UP000255283">
    <property type="component" value="Unassembled WGS sequence"/>
</dbReference>
<dbReference type="AlphaFoldDB" id="A0AAQ1ZLC7"/>